<sequence length="389" mass="45124">MDSWGKEKKSMINKSFPEIVLDDIERLIENGIAESKTIEYKRELPNNSDEAKKEFLADVSSFANSEGGDILFGIEAENGNPTKLSNLHIADNDKARLQYESIIRDGIAPRIKFDIKIIDINNTKVLLIRIYKSWNKPHRVEYKNTHKFYSRHSAGKYLLDIEDLRNAFLSSNQITEKIRAFINIRNQAILDNEGIQPLEGKGKIAFYIIPIDSLISDRRINVFNLKTDLFPPYCNRWNSRINLEGYVNYSKGNGGYCYSYVQIYRSGIIEAVFSLSERQDGKQLIPSKTYEKEIINSTKKYLEILKSLEIFPPIVFGLSFINIRGYNLGVDINSEDIRYTKDILHLPETIINEYSDEIDRLLRDTFDSVWNAFGFEKSFNYDENGRWIE</sequence>
<dbReference type="EMBL" id="QBML01000002">
    <property type="protein sequence ID" value="PZO44583.1"/>
    <property type="molecule type" value="Genomic_DNA"/>
</dbReference>
<dbReference type="Gene3D" id="3.30.950.30">
    <property type="entry name" value="Schlafen, AAA domain"/>
    <property type="match status" value="1"/>
</dbReference>
<evidence type="ECO:0000313" key="2">
    <source>
        <dbReference type="EMBL" id="PZO44583.1"/>
    </source>
</evidence>
<feature type="domain" description="Schlafen AlbA-2" evidence="1">
    <location>
        <begin position="34"/>
        <end position="157"/>
    </location>
</feature>
<dbReference type="Pfam" id="PF04326">
    <property type="entry name" value="SLFN_AlbA_2"/>
    <property type="match status" value="1"/>
</dbReference>
<gene>
    <name evidence="2" type="ORF">DCF19_02220</name>
</gene>
<dbReference type="PANTHER" id="PTHR30595:SF6">
    <property type="entry name" value="SCHLAFEN ALBA-2 DOMAIN-CONTAINING PROTEIN"/>
    <property type="match status" value="1"/>
</dbReference>
<dbReference type="InterPro" id="IPR038461">
    <property type="entry name" value="Schlafen_AlbA_2_dom_sf"/>
</dbReference>
<organism evidence="2 3">
    <name type="scientific">Pseudanabaena frigida</name>
    <dbReference type="NCBI Taxonomy" id="945775"/>
    <lineage>
        <taxon>Bacteria</taxon>
        <taxon>Bacillati</taxon>
        <taxon>Cyanobacteriota</taxon>
        <taxon>Cyanophyceae</taxon>
        <taxon>Pseudanabaenales</taxon>
        <taxon>Pseudanabaenaceae</taxon>
        <taxon>Pseudanabaena</taxon>
    </lineage>
</organism>
<protein>
    <recommendedName>
        <fullName evidence="1">Schlafen AlbA-2 domain-containing protein</fullName>
    </recommendedName>
</protein>
<dbReference type="InterPro" id="IPR007421">
    <property type="entry name" value="Schlafen_AlbA_2_dom"/>
</dbReference>
<dbReference type="AlphaFoldDB" id="A0A2W4WHI6"/>
<reference evidence="2 3" key="2">
    <citation type="submission" date="2018-06" db="EMBL/GenBank/DDBJ databases">
        <title>Metagenomic assembly of (sub)arctic Cyanobacteria and their associated microbiome from non-axenic cultures.</title>
        <authorList>
            <person name="Baurain D."/>
        </authorList>
    </citation>
    <scope>NUCLEOTIDE SEQUENCE [LARGE SCALE GENOMIC DNA]</scope>
    <source>
        <strain evidence="2">ULC066bin1</strain>
    </source>
</reference>
<reference evidence="2 3" key="1">
    <citation type="submission" date="2018-04" db="EMBL/GenBank/DDBJ databases">
        <authorList>
            <person name="Go L.Y."/>
            <person name="Mitchell J.A."/>
        </authorList>
    </citation>
    <scope>NUCLEOTIDE SEQUENCE [LARGE SCALE GENOMIC DNA]</scope>
    <source>
        <strain evidence="2">ULC066bin1</strain>
    </source>
</reference>
<dbReference type="Proteomes" id="UP000249467">
    <property type="component" value="Unassembled WGS sequence"/>
</dbReference>
<name>A0A2W4WHI6_9CYAN</name>
<evidence type="ECO:0000259" key="1">
    <source>
        <dbReference type="Pfam" id="PF04326"/>
    </source>
</evidence>
<proteinExistence type="predicted"/>
<accession>A0A2W4WHI6</accession>
<comment type="caution">
    <text evidence="2">The sequence shown here is derived from an EMBL/GenBank/DDBJ whole genome shotgun (WGS) entry which is preliminary data.</text>
</comment>
<evidence type="ECO:0000313" key="3">
    <source>
        <dbReference type="Proteomes" id="UP000249467"/>
    </source>
</evidence>
<dbReference type="PANTHER" id="PTHR30595">
    <property type="entry name" value="GLPR-RELATED TRANSCRIPTIONAL REPRESSOR"/>
    <property type="match status" value="1"/>
</dbReference>